<dbReference type="EMBL" id="CM047747">
    <property type="protein sequence ID" value="KAJ0018202.1"/>
    <property type="molecule type" value="Genomic_DNA"/>
</dbReference>
<dbReference type="Proteomes" id="UP001163603">
    <property type="component" value="Chromosome 12"/>
</dbReference>
<keyword evidence="2" id="KW-1185">Reference proteome</keyword>
<organism evidence="1 2">
    <name type="scientific">Pistacia integerrima</name>
    <dbReference type="NCBI Taxonomy" id="434235"/>
    <lineage>
        <taxon>Eukaryota</taxon>
        <taxon>Viridiplantae</taxon>
        <taxon>Streptophyta</taxon>
        <taxon>Embryophyta</taxon>
        <taxon>Tracheophyta</taxon>
        <taxon>Spermatophyta</taxon>
        <taxon>Magnoliopsida</taxon>
        <taxon>eudicotyledons</taxon>
        <taxon>Gunneridae</taxon>
        <taxon>Pentapetalae</taxon>
        <taxon>rosids</taxon>
        <taxon>malvids</taxon>
        <taxon>Sapindales</taxon>
        <taxon>Anacardiaceae</taxon>
        <taxon>Pistacia</taxon>
    </lineage>
</organism>
<name>A0ACC0XKD4_9ROSI</name>
<evidence type="ECO:0000313" key="1">
    <source>
        <dbReference type="EMBL" id="KAJ0018202.1"/>
    </source>
</evidence>
<comment type="caution">
    <text evidence="1">The sequence shown here is derived from an EMBL/GenBank/DDBJ whole genome shotgun (WGS) entry which is preliminary data.</text>
</comment>
<sequence length="250" mass="28942">MSRFPLDVLIDTFYLLPVKTLLRFRALSKSFCSLIDGPDFIKHHLEHSLSTKSRLILILKGLHLYTVDLDSLDKAIPFSEYPESIWGGTEVFGSCNGLLALSNSDQDFLLFNPSTRKLFKLPVEIIEVPNDSCIRGFVFSGFGYDHVNDDYKVVRMVRFKQDEDDNIGWFSEYEVKVFSLKTNSWRQIKKLPNYLRFMFQFYFHLLHIRGYGVYACGVLHWVLPRRPELGVGNLIILQNVEIVGSENGFE</sequence>
<gene>
    <name evidence="1" type="ORF">Pint_09549</name>
</gene>
<protein>
    <submittedName>
        <fullName evidence="1">Uncharacterized protein</fullName>
    </submittedName>
</protein>
<reference evidence="2" key="1">
    <citation type="journal article" date="2023" name="G3 (Bethesda)">
        <title>Genome assembly and association tests identify interacting loci associated with vigor, precocity, and sex in interspecific pistachio rootstocks.</title>
        <authorList>
            <person name="Palmer W."/>
            <person name="Jacygrad E."/>
            <person name="Sagayaradj S."/>
            <person name="Cavanaugh K."/>
            <person name="Han R."/>
            <person name="Bertier L."/>
            <person name="Beede B."/>
            <person name="Kafkas S."/>
            <person name="Golino D."/>
            <person name="Preece J."/>
            <person name="Michelmore R."/>
        </authorList>
    </citation>
    <scope>NUCLEOTIDE SEQUENCE [LARGE SCALE GENOMIC DNA]</scope>
</reference>
<proteinExistence type="predicted"/>
<evidence type="ECO:0000313" key="2">
    <source>
        <dbReference type="Proteomes" id="UP001163603"/>
    </source>
</evidence>
<accession>A0ACC0XKD4</accession>